<dbReference type="Proteomes" id="UP001139168">
    <property type="component" value="Unassembled WGS sequence"/>
</dbReference>
<feature type="transmembrane region" description="Helical" evidence="1">
    <location>
        <begin position="135"/>
        <end position="158"/>
    </location>
</feature>
<evidence type="ECO:0000313" key="2">
    <source>
        <dbReference type="EMBL" id="MCC3264772.1"/>
    </source>
</evidence>
<organism evidence="2 3">
    <name type="scientific">Arthrobacter gengyunqii</name>
    <dbReference type="NCBI Taxonomy" id="2886940"/>
    <lineage>
        <taxon>Bacteria</taxon>
        <taxon>Bacillati</taxon>
        <taxon>Actinomycetota</taxon>
        <taxon>Actinomycetes</taxon>
        <taxon>Micrococcales</taxon>
        <taxon>Micrococcaceae</taxon>
        <taxon>Arthrobacter</taxon>
    </lineage>
</organism>
<feature type="transmembrane region" description="Helical" evidence="1">
    <location>
        <begin position="93"/>
        <end position="115"/>
    </location>
</feature>
<evidence type="ECO:0000313" key="3">
    <source>
        <dbReference type="Proteomes" id="UP001139168"/>
    </source>
</evidence>
<sequence length="176" mass="17457">MPPVTAVTTTAGAGGVRGAWGVQPARHPAGPGLHSRACAGAALVSAVLHLVMAGQHSDLWWQTALMLVMALLCLPCVLPLWRSGSAAAGRMMMVSALSMVAFHAVLLLFSGGSGAAHQHGAGAVVSVSADPASTAAAGTTFGMLALIGGELLVALLAATLLRRRAVPPCGPVPSAA</sequence>
<keyword evidence="1" id="KW-0472">Membrane</keyword>
<dbReference type="RefSeq" id="WP_227889631.1">
    <property type="nucleotide sequence ID" value="NZ_JAJFZQ010000002.1"/>
</dbReference>
<keyword evidence="3" id="KW-1185">Reference proteome</keyword>
<evidence type="ECO:0000256" key="1">
    <source>
        <dbReference type="SAM" id="Phobius"/>
    </source>
</evidence>
<comment type="caution">
    <text evidence="2">The sequence shown here is derived from an EMBL/GenBank/DDBJ whole genome shotgun (WGS) entry which is preliminary data.</text>
</comment>
<keyword evidence="1" id="KW-0812">Transmembrane</keyword>
<proteinExistence type="predicted"/>
<name>A0ABS8GDR8_9MICC</name>
<dbReference type="EMBL" id="JAJFZQ010000002">
    <property type="protein sequence ID" value="MCC3264772.1"/>
    <property type="molecule type" value="Genomic_DNA"/>
</dbReference>
<feature type="transmembrane region" description="Helical" evidence="1">
    <location>
        <begin position="59"/>
        <end position="81"/>
    </location>
</feature>
<reference evidence="2" key="1">
    <citation type="submission" date="2021-10" db="EMBL/GenBank/DDBJ databases">
        <title>Novel species in genus Arthrobacter.</title>
        <authorList>
            <person name="Liu Y."/>
        </authorList>
    </citation>
    <scope>NUCLEOTIDE SEQUENCE</scope>
    <source>
        <strain evidence="2">Zg-Y786</strain>
    </source>
</reference>
<protein>
    <submittedName>
        <fullName evidence="2">Uncharacterized protein</fullName>
    </submittedName>
</protein>
<accession>A0ABS8GDR8</accession>
<keyword evidence="1" id="KW-1133">Transmembrane helix</keyword>
<gene>
    <name evidence="2" type="ORF">LJ752_01765</name>
</gene>